<keyword evidence="7 8" id="KW-0472">Membrane</keyword>
<dbReference type="Gene3D" id="1.20.140.150">
    <property type="match status" value="1"/>
</dbReference>
<dbReference type="InterPro" id="IPR017974">
    <property type="entry name" value="Claudin_CS"/>
</dbReference>
<gene>
    <name evidence="9" type="ORF">EOD39_1456</name>
</gene>
<evidence type="ECO:0000256" key="1">
    <source>
        <dbReference type="ARBA" id="ARBA00008295"/>
    </source>
</evidence>
<comment type="subcellular location">
    <subcellularLocation>
        <location evidence="8">Cell junction</location>
        <location evidence="8">Tight junction</location>
    </subcellularLocation>
    <subcellularLocation>
        <location evidence="8">Cell membrane</location>
        <topology evidence="8">Multi-pass membrane protein</topology>
    </subcellularLocation>
</comment>
<evidence type="ECO:0000256" key="5">
    <source>
        <dbReference type="ARBA" id="ARBA00022949"/>
    </source>
</evidence>
<dbReference type="InterPro" id="IPR004031">
    <property type="entry name" value="PMP22/EMP/MP20/Claudin"/>
</dbReference>
<keyword evidence="4 8" id="KW-0812">Transmembrane</keyword>
<evidence type="ECO:0000256" key="4">
    <source>
        <dbReference type="ARBA" id="ARBA00022692"/>
    </source>
</evidence>
<dbReference type="Pfam" id="PF00822">
    <property type="entry name" value="PMP22_Claudin"/>
    <property type="match status" value="1"/>
</dbReference>
<accession>A0A444UC19</accession>
<dbReference type="GO" id="GO:0005886">
    <property type="term" value="C:plasma membrane"/>
    <property type="evidence" value="ECO:0007669"/>
    <property type="project" value="UniProtKB-SubCell"/>
</dbReference>
<feature type="transmembrane region" description="Helical" evidence="8">
    <location>
        <begin position="118"/>
        <end position="143"/>
    </location>
</feature>
<proteinExistence type="inferred from homology"/>
<evidence type="ECO:0000256" key="2">
    <source>
        <dbReference type="ARBA" id="ARBA00022427"/>
    </source>
</evidence>
<organism evidence="9 10">
    <name type="scientific">Acipenser ruthenus</name>
    <name type="common">Sterlet sturgeon</name>
    <dbReference type="NCBI Taxonomy" id="7906"/>
    <lineage>
        <taxon>Eukaryota</taxon>
        <taxon>Metazoa</taxon>
        <taxon>Chordata</taxon>
        <taxon>Craniata</taxon>
        <taxon>Vertebrata</taxon>
        <taxon>Euteleostomi</taxon>
        <taxon>Actinopterygii</taxon>
        <taxon>Chondrostei</taxon>
        <taxon>Acipenseriformes</taxon>
        <taxon>Acipenseridae</taxon>
        <taxon>Acipenser</taxon>
    </lineage>
</organism>
<protein>
    <recommendedName>
        <fullName evidence="8">Claudin</fullName>
    </recommendedName>
</protein>
<name>A0A444UC19_ACIRT</name>
<keyword evidence="3 8" id="KW-1003">Cell membrane</keyword>
<reference evidence="9 10" key="1">
    <citation type="submission" date="2019-01" db="EMBL/GenBank/DDBJ databases">
        <title>Draft Genome and Complete Hox-Cluster Characterization of the Sterlet Sturgeon (Acipenser ruthenus).</title>
        <authorList>
            <person name="Wei Q."/>
        </authorList>
    </citation>
    <scope>NUCLEOTIDE SEQUENCE [LARGE SCALE GENOMIC DNA]</scope>
    <source>
        <strain evidence="9">WHYD16114868_AA</strain>
        <tissue evidence="9">Blood</tissue>
    </source>
</reference>
<dbReference type="EMBL" id="SCEB01214868">
    <property type="protein sequence ID" value="RXM32699.1"/>
    <property type="molecule type" value="Genomic_DNA"/>
</dbReference>
<feature type="transmembrane region" description="Helical" evidence="8">
    <location>
        <begin position="163"/>
        <end position="185"/>
    </location>
</feature>
<dbReference type="InterPro" id="IPR006187">
    <property type="entry name" value="Claudin"/>
</dbReference>
<dbReference type="GO" id="GO:0005198">
    <property type="term" value="F:structural molecule activity"/>
    <property type="evidence" value="ECO:0007669"/>
    <property type="project" value="InterPro"/>
</dbReference>
<keyword evidence="6 8" id="KW-1133">Transmembrane helix</keyword>
<feature type="transmembrane region" description="Helical" evidence="8">
    <location>
        <begin position="12"/>
        <end position="33"/>
    </location>
</feature>
<dbReference type="PROSITE" id="PS01346">
    <property type="entry name" value="CLAUDIN"/>
    <property type="match status" value="1"/>
</dbReference>
<sequence>MEPGLCVAELLGLFLCVGAWVCTLTTTILPQWLTLSTELLQTESYQLGLWQTCVVQDLGGIECRPYDSMLGLPGDIRLARILMCVAVATGLLGLLVPIPGLTYVNCCNGRGGERTKRVLRVLGGAFSFLAGIICLVPVSYMAHLTVLKFWDDTVPDIVPRWEFGEALFCGWTAGFLHVVGGIVLASSHFCYEEESDSKAPTSLEMQALNNTSQTRMAYV</sequence>
<evidence type="ECO:0000256" key="6">
    <source>
        <dbReference type="ARBA" id="ARBA00022989"/>
    </source>
</evidence>
<feature type="transmembrane region" description="Helical" evidence="8">
    <location>
        <begin position="78"/>
        <end position="106"/>
    </location>
</feature>
<dbReference type="GO" id="GO:0005923">
    <property type="term" value="C:bicellular tight junction"/>
    <property type="evidence" value="ECO:0007669"/>
    <property type="project" value="UniProtKB-SubCell"/>
</dbReference>
<dbReference type="AlphaFoldDB" id="A0A444UC19"/>
<comment type="function">
    <text evidence="8">Claudins function as major constituents of the tight junction complexes that regulate the permeability of epithelia.</text>
</comment>
<comment type="similarity">
    <text evidence="1 8">Belongs to the claudin family.</text>
</comment>
<evidence type="ECO:0000313" key="10">
    <source>
        <dbReference type="Proteomes" id="UP000289886"/>
    </source>
</evidence>
<keyword evidence="5 8" id="KW-0965">Cell junction</keyword>
<dbReference type="PANTHER" id="PTHR12002">
    <property type="entry name" value="CLAUDIN"/>
    <property type="match status" value="1"/>
</dbReference>
<evidence type="ECO:0000256" key="8">
    <source>
        <dbReference type="RuleBase" id="RU060637"/>
    </source>
</evidence>
<evidence type="ECO:0000256" key="3">
    <source>
        <dbReference type="ARBA" id="ARBA00022475"/>
    </source>
</evidence>
<dbReference type="PRINTS" id="PR01077">
    <property type="entry name" value="CLAUDIN"/>
</dbReference>
<keyword evidence="2 8" id="KW-0796">Tight junction</keyword>
<evidence type="ECO:0000256" key="7">
    <source>
        <dbReference type="ARBA" id="ARBA00023136"/>
    </source>
</evidence>
<dbReference type="Proteomes" id="UP000289886">
    <property type="component" value="Unassembled WGS sequence"/>
</dbReference>
<keyword evidence="10" id="KW-1185">Reference proteome</keyword>
<evidence type="ECO:0000313" key="9">
    <source>
        <dbReference type="EMBL" id="RXM32699.1"/>
    </source>
</evidence>
<comment type="caution">
    <text evidence="9">The sequence shown here is derived from an EMBL/GenBank/DDBJ whole genome shotgun (WGS) entry which is preliminary data.</text>
</comment>